<comment type="caution">
    <text evidence="2">The sequence shown here is derived from an EMBL/GenBank/DDBJ whole genome shotgun (WGS) entry which is preliminary data.</text>
</comment>
<keyword evidence="3" id="KW-1185">Reference proteome</keyword>
<evidence type="ECO:0000256" key="1">
    <source>
        <dbReference type="SAM" id="MobiDB-lite"/>
    </source>
</evidence>
<reference evidence="2 3" key="1">
    <citation type="submission" date="2018-07" db="EMBL/GenBank/DDBJ databases">
        <title>Genomic Encyclopedia of Type Strains, Phase IV (KMG-IV): sequencing the most valuable type-strain genomes for metagenomic binning, comparative biology and taxonomic classification.</title>
        <authorList>
            <person name="Goeker M."/>
        </authorList>
    </citation>
    <scope>NUCLEOTIDE SEQUENCE [LARGE SCALE GENOMIC DNA]</scope>
    <source>
        <strain evidence="2 3">DSM 100911</strain>
    </source>
</reference>
<accession>A0A369AJ59</accession>
<protein>
    <submittedName>
        <fullName evidence="2">Uncharacterized protein</fullName>
    </submittedName>
</protein>
<dbReference type="Proteomes" id="UP000252174">
    <property type="component" value="Unassembled WGS sequence"/>
</dbReference>
<gene>
    <name evidence="2" type="ORF">DFR45_10529</name>
</gene>
<proteinExistence type="predicted"/>
<name>A0A369AJ59_9BURK</name>
<dbReference type="EMBL" id="QPJU01000005">
    <property type="protein sequence ID" value="RCX09400.1"/>
    <property type="molecule type" value="Genomic_DNA"/>
</dbReference>
<organism evidence="2 3">
    <name type="scientific">Extensimonas vulgaris</name>
    <dbReference type="NCBI Taxonomy" id="1031594"/>
    <lineage>
        <taxon>Bacteria</taxon>
        <taxon>Pseudomonadati</taxon>
        <taxon>Pseudomonadota</taxon>
        <taxon>Betaproteobacteria</taxon>
        <taxon>Burkholderiales</taxon>
        <taxon>Comamonadaceae</taxon>
        <taxon>Extensimonas</taxon>
    </lineage>
</organism>
<evidence type="ECO:0000313" key="2">
    <source>
        <dbReference type="EMBL" id="RCX09400.1"/>
    </source>
</evidence>
<feature type="region of interest" description="Disordered" evidence="1">
    <location>
        <begin position="1"/>
        <end position="25"/>
    </location>
</feature>
<sequence length="50" mass="5256">MNIGQPSPFAGPGNNDSGAITPASPRPACARRLMCKSRYAMAMAAFFPAR</sequence>
<evidence type="ECO:0000313" key="3">
    <source>
        <dbReference type="Proteomes" id="UP000252174"/>
    </source>
</evidence>
<dbReference type="AlphaFoldDB" id="A0A369AJ59"/>